<name>A0A2P5AMZ1_PARAD</name>
<reference evidence="3" key="1">
    <citation type="submission" date="2016-06" db="EMBL/GenBank/DDBJ databases">
        <title>Parallel loss of symbiosis genes in relatives of nitrogen-fixing non-legume Parasponia.</title>
        <authorList>
            <person name="Van Velzen R."/>
            <person name="Holmer R."/>
            <person name="Bu F."/>
            <person name="Rutten L."/>
            <person name="Van Zeijl A."/>
            <person name="Liu W."/>
            <person name="Santuari L."/>
            <person name="Cao Q."/>
            <person name="Sharma T."/>
            <person name="Shen D."/>
            <person name="Roswanjaya Y."/>
            <person name="Wardhani T."/>
            <person name="Kalhor M.S."/>
            <person name="Jansen J."/>
            <person name="Van den Hoogen J."/>
            <person name="Gungor B."/>
            <person name="Hartog M."/>
            <person name="Hontelez J."/>
            <person name="Verver J."/>
            <person name="Yang W.-C."/>
            <person name="Schijlen E."/>
            <person name="Repin R."/>
            <person name="Schilthuizen M."/>
            <person name="Schranz E."/>
            <person name="Heidstra R."/>
            <person name="Miyata K."/>
            <person name="Fedorova E."/>
            <person name="Kohlen W."/>
            <person name="Bisseling T."/>
            <person name="Smit S."/>
            <person name="Geurts R."/>
        </authorList>
    </citation>
    <scope>NUCLEOTIDE SEQUENCE [LARGE SCALE GENOMIC DNA]</scope>
    <source>
        <strain evidence="3">cv. WU1-14</strain>
    </source>
</reference>
<dbReference type="Pfam" id="PF22936">
    <property type="entry name" value="Pol_BBD"/>
    <property type="match status" value="1"/>
</dbReference>
<gene>
    <name evidence="2" type="ORF">PanWU01x14_316440</name>
</gene>
<protein>
    <recommendedName>
        <fullName evidence="1">Retrovirus-related Pol polyprotein from transposon TNT 1-94-like beta-barrel domain-containing protein</fullName>
    </recommendedName>
</protein>
<dbReference type="AlphaFoldDB" id="A0A2P5AMZ1"/>
<sequence length="142" mass="15861">HVVLNYLYRFSKSFQGFLQEPFSQQGQMHATLTIPDPPVASTPATTWDTNCYPDSGATNHVTSDSTNLMTSEENIGHDRVFVGNRIGLNIKHIGYSSFPSKFSSKLLSLNHLLHVPDITKNLLSVSKFARDSAVYFEFHPTS</sequence>
<organism evidence="2 3">
    <name type="scientific">Parasponia andersonii</name>
    <name type="common">Sponia andersonii</name>
    <dbReference type="NCBI Taxonomy" id="3476"/>
    <lineage>
        <taxon>Eukaryota</taxon>
        <taxon>Viridiplantae</taxon>
        <taxon>Streptophyta</taxon>
        <taxon>Embryophyta</taxon>
        <taxon>Tracheophyta</taxon>
        <taxon>Spermatophyta</taxon>
        <taxon>Magnoliopsida</taxon>
        <taxon>eudicotyledons</taxon>
        <taxon>Gunneridae</taxon>
        <taxon>Pentapetalae</taxon>
        <taxon>rosids</taxon>
        <taxon>fabids</taxon>
        <taxon>Rosales</taxon>
        <taxon>Cannabaceae</taxon>
        <taxon>Parasponia</taxon>
    </lineage>
</organism>
<keyword evidence="3" id="KW-1185">Reference proteome</keyword>
<evidence type="ECO:0000259" key="1">
    <source>
        <dbReference type="Pfam" id="PF22936"/>
    </source>
</evidence>
<dbReference type="Proteomes" id="UP000237105">
    <property type="component" value="Unassembled WGS sequence"/>
</dbReference>
<evidence type="ECO:0000313" key="2">
    <source>
        <dbReference type="EMBL" id="PON37927.1"/>
    </source>
</evidence>
<feature type="domain" description="Retrovirus-related Pol polyprotein from transposon TNT 1-94-like beta-barrel" evidence="1">
    <location>
        <begin position="53"/>
        <end position="129"/>
    </location>
</feature>
<feature type="non-terminal residue" evidence="2">
    <location>
        <position position="1"/>
    </location>
</feature>
<dbReference type="InterPro" id="IPR054722">
    <property type="entry name" value="PolX-like_BBD"/>
</dbReference>
<evidence type="ECO:0000313" key="3">
    <source>
        <dbReference type="Proteomes" id="UP000237105"/>
    </source>
</evidence>
<proteinExistence type="predicted"/>
<accession>A0A2P5AMZ1</accession>
<comment type="caution">
    <text evidence="2">The sequence shown here is derived from an EMBL/GenBank/DDBJ whole genome shotgun (WGS) entry which is preliminary data.</text>
</comment>
<dbReference type="EMBL" id="JXTB01000512">
    <property type="protein sequence ID" value="PON37927.1"/>
    <property type="molecule type" value="Genomic_DNA"/>
</dbReference>